<accession>A0A161QUC4</accession>
<comment type="similarity">
    <text evidence="1 3">Belongs to the bacterial flagellin family.</text>
</comment>
<dbReference type="Proteomes" id="UP000076574">
    <property type="component" value="Unassembled WGS sequence"/>
</dbReference>
<dbReference type="Gene3D" id="1.20.1330.10">
    <property type="entry name" value="f41 fragment of flagellin, N-terminal domain"/>
    <property type="match status" value="1"/>
</dbReference>
<dbReference type="GO" id="GO:0005576">
    <property type="term" value="C:extracellular region"/>
    <property type="evidence" value="ECO:0007669"/>
    <property type="project" value="UniProtKB-SubCell"/>
</dbReference>
<comment type="caution">
    <text evidence="6">The sequence shown here is derived from an EMBL/GenBank/DDBJ whole genome shotgun (WGS) entry which is preliminary data.</text>
</comment>
<proteinExistence type="inferred from homology"/>
<dbReference type="Gene3D" id="6.10.10.10">
    <property type="entry name" value="Flagellar export chaperone, C-terminal domain"/>
    <property type="match status" value="1"/>
</dbReference>
<evidence type="ECO:0000256" key="2">
    <source>
        <dbReference type="ARBA" id="ARBA00023143"/>
    </source>
</evidence>
<keyword evidence="3" id="KW-0964">Secreted</keyword>
<evidence type="ECO:0000256" key="1">
    <source>
        <dbReference type="ARBA" id="ARBA00005709"/>
    </source>
</evidence>
<dbReference type="InterPro" id="IPR001492">
    <property type="entry name" value="Flagellin"/>
</dbReference>
<dbReference type="Pfam" id="PF00669">
    <property type="entry name" value="Flagellin_N"/>
    <property type="match status" value="1"/>
</dbReference>
<dbReference type="PRINTS" id="PR00207">
    <property type="entry name" value="FLAGELLIN"/>
</dbReference>
<dbReference type="InterPro" id="IPR046358">
    <property type="entry name" value="Flagellin_C"/>
</dbReference>
<keyword evidence="7" id="KW-1185">Reference proteome</keyword>
<dbReference type="AlphaFoldDB" id="A0A161QUC4"/>
<gene>
    <name evidence="6" type="ORF">A4A58_01210</name>
</gene>
<sequence>MPVISTNTAANSAVRYLNINSSQMSSSLSKLSSGSKITQASDDAAGLAISTRISSDVTTLQQAATNASQATSILQTADGGASNISDILSRMKSLASQSSSATVTDSSRAYLNSEFTALSDQIDSIATGTRYSGQSLLDGTSAFAAGASVLVGSTSADTITVTLDDLTSATLGVDTLDISTQAGATAAIDALDTAIDTVSGARATIGAQESRFNFSASSISTQSQNLQAANSAITDVDIAAEQAKLSSSQVKVQAAVAAESSANQMPQYLLKLLG</sequence>
<dbReference type="GO" id="GO:0005198">
    <property type="term" value="F:structural molecule activity"/>
    <property type="evidence" value="ECO:0007669"/>
    <property type="project" value="UniProtKB-UniRule"/>
</dbReference>
<organism evidence="6 7">
    <name type="scientific">Tardiphaga robiniae</name>
    <dbReference type="NCBI Taxonomy" id="943830"/>
    <lineage>
        <taxon>Bacteria</taxon>
        <taxon>Pseudomonadati</taxon>
        <taxon>Pseudomonadota</taxon>
        <taxon>Alphaproteobacteria</taxon>
        <taxon>Hyphomicrobiales</taxon>
        <taxon>Nitrobacteraceae</taxon>
        <taxon>Tardiphaga</taxon>
    </lineage>
</organism>
<protein>
    <recommendedName>
        <fullName evidence="3">Flagellin</fullName>
    </recommendedName>
</protein>
<evidence type="ECO:0000256" key="3">
    <source>
        <dbReference type="RuleBase" id="RU362073"/>
    </source>
</evidence>
<keyword evidence="6" id="KW-0282">Flagellum</keyword>
<keyword evidence="2 3" id="KW-0975">Bacterial flagellum</keyword>
<dbReference type="EMBL" id="LVYV01000001">
    <property type="protein sequence ID" value="KZD25124.1"/>
    <property type="molecule type" value="Genomic_DNA"/>
</dbReference>
<feature type="domain" description="Flagellin N-terminal" evidence="4">
    <location>
        <begin position="4"/>
        <end position="141"/>
    </location>
</feature>
<dbReference type="SUPFAM" id="SSF64518">
    <property type="entry name" value="Phase 1 flagellin"/>
    <property type="match status" value="1"/>
</dbReference>
<evidence type="ECO:0000313" key="6">
    <source>
        <dbReference type="EMBL" id="KZD25124.1"/>
    </source>
</evidence>
<evidence type="ECO:0000259" key="5">
    <source>
        <dbReference type="Pfam" id="PF00700"/>
    </source>
</evidence>
<dbReference type="InterPro" id="IPR001029">
    <property type="entry name" value="Flagellin_N"/>
</dbReference>
<feature type="domain" description="Flagellin C-terminal" evidence="5">
    <location>
        <begin position="188"/>
        <end position="273"/>
    </location>
</feature>
<dbReference type="GO" id="GO:0009288">
    <property type="term" value="C:bacterial-type flagellum"/>
    <property type="evidence" value="ECO:0007669"/>
    <property type="project" value="UniProtKB-SubCell"/>
</dbReference>
<dbReference type="Pfam" id="PF00700">
    <property type="entry name" value="Flagellin_C"/>
    <property type="match status" value="1"/>
</dbReference>
<dbReference type="STRING" id="943830.A4A58_01210"/>
<evidence type="ECO:0000259" key="4">
    <source>
        <dbReference type="Pfam" id="PF00669"/>
    </source>
</evidence>
<keyword evidence="6" id="KW-0969">Cilium</keyword>
<evidence type="ECO:0000313" key="7">
    <source>
        <dbReference type="Proteomes" id="UP000076574"/>
    </source>
</evidence>
<dbReference type="PANTHER" id="PTHR42792">
    <property type="entry name" value="FLAGELLIN"/>
    <property type="match status" value="1"/>
</dbReference>
<comment type="subcellular location">
    <subcellularLocation>
        <location evidence="3">Secreted</location>
    </subcellularLocation>
    <subcellularLocation>
        <location evidence="3">Bacterial flagellum</location>
    </subcellularLocation>
</comment>
<keyword evidence="6" id="KW-0966">Cell projection</keyword>
<dbReference type="InterPro" id="IPR042187">
    <property type="entry name" value="Flagellin_C_sub2"/>
</dbReference>
<dbReference type="PANTHER" id="PTHR42792:SF2">
    <property type="entry name" value="FLAGELLIN"/>
    <property type="match status" value="1"/>
</dbReference>
<comment type="function">
    <text evidence="3">Flagellin is the subunit protein which polymerizes to form the filaments of bacterial flagella.</text>
</comment>
<name>A0A161QUC4_9BRAD</name>
<reference evidence="6 7" key="1">
    <citation type="submission" date="2016-03" db="EMBL/GenBank/DDBJ databases">
        <title>Microsymbionts genomes from the relict species Vavilovia formosa (Stev.) Fed.</title>
        <authorList>
            <person name="Kopat V."/>
            <person name="Chirak E."/>
            <person name="Kimeklis A."/>
            <person name="Andronov E."/>
        </authorList>
    </citation>
    <scope>NUCLEOTIDE SEQUENCE [LARGE SCALE GENOMIC DNA]</scope>
    <source>
        <strain evidence="6 7">Vaf07</strain>
    </source>
</reference>
<dbReference type="OrthoDB" id="9796789at2"/>
<dbReference type="RefSeq" id="WP_068729062.1">
    <property type="nucleotide sequence ID" value="NZ_LVYV01000001.1"/>
</dbReference>